<organism evidence="5 6">
    <name type="scientific">Apiospora saccharicola</name>
    <dbReference type="NCBI Taxonomy" id="335842"/>
    <lineage>
        <taxon>Eukaryota</taxon>
        <taxon>Fungi</taxon>
        <taxon>Dikarya</taxon>
        <taxon>Ascomycota</taxon>
        <taxon>Pezizomycotina</taxon>
        <taxon>Sordariomycetes</taxon>
        <taxon>Xylariomycetidae</taxon>
        <taxon>Amphisphaeriales</taxon>
        <taxon>Apiosporaceae</taxon>
        <taxon>Apiospora</taxon>
    </lineage>
</organism>
<dbReference type="InterPro" id="IPR007231">
    <property type="entry name" value="Nucleoporin_int_Nup93/Nic96"/>
</dbReference>
<sequence>MSGLFGNKPSPFASSAAPATTGSSLFGSTTPAQPSQNAANPIGQTPKPGGLLGALGSTTNQQQQSSPFANTTTAQPQAGGSVFGSTLTAQNQPTNPSPFGSLGLSTNNQGTAGLFAASQQQPGGEASNAQSQGPTTGYFDSLLAKSKKQAAGESALEDLPSLQLGLGDLRQKLRNLGPRAQDPLQSNRAQYMLAASGVDPGAAVKDLNYFDIQAGRVERPISNAGPSELDVDTYLANLQTKTTLSMIAEGLERSAKEFDNFLEDNITMEWDAQRKRIYEHFGIQTRDSGPDNNAGAPRESVGGAGGFGRSRRTKAARSTPTGDRASTLGRSVLQKSVIGTPTKIGSHQPEFTDVENQSGKDSSMGGSASVDDRFLREKQGKLADKVRELNRHRLEQRPYPLLHELSDVEGRSGDRHAQQVVEAYQAVISMVGENPEAEAFTNNATPRERQFAKLYLEGQSNSPLAVEMRKRILKGANRFLENKFFTEVETLITKYPREANLGGRPDVVSKIKAYVRLRHARRDLVPDNTELQQVGGEYIWALIFYLLRSGHVTEAAEYVKANSTIFRTIDRTFSSYLLEYASNEDRRLRRQLQERCNNEYTQRARNAPENSIDPFRMACYKIIGRCEINNRQLEGLNTEINDWIWLQFNLARESDKTGDLQSESFTLVDLQATIREIGAKHFPKTPADDTNGTFGMYFFLQVLSGQFEQAIQYLYPFSYVDAVHFAIGLEFYGLLRPADPFANPNDLVTFNTRNQAQVSFGRMLGYYTRDFRAADVGSAVDYLALMCLNADLNGEAGGQQAELCHLALRELILETREFSKLIGDIRPDGRRIVGLVEERGPLIGLREEDDFVKAVTLQAARYADDNGRTTDAVLLYHLAEDYDSVVTIVSRALSEAISLDIGEDPLRLQPVKPRAGGKDDEVPGSSLSLASIDDPVDLARTMMGMYGKDAMFYTKIEEHNRIACHLLLQMSEIKGMVETGQWPESLDRIRVLEILPLDASGDPAIIRHYASKFSGLSQSVSMNVPNLLMWTLVCCMKQKERLMSGQYSGNEGTRRMMHTGLKQMTMDLTTYTSQLKYRFPPHIHQALARASAD</sequence>
<gene>
    <name evidence="5" type="ORF">PG996_003661</name>
</gene>
<feature type="compositionally biased region" description="Polar residues" evidence="4">
    <location>
        <begin position="56"/>
        <end position="135"/>
    </location>
</feature>
<dbReference type="PANTHER" id="PTHR11225">
    <property type="entry name" value="NUCLEAR PORE COMPLEX PROTEIN NUP93 NUCLEOPORIN NUP93 DEAD EYE PROTEIN"/>
    <property type="match status" value="1"/>
</dbReference>
<dbReference type="EMBL" id="JAQQWM010000002">
    <property type="protein sequence ID" value="KAK8077491.1"/>
    <property type="molecule type" value="Genomic_DNA"/>
</dbReference>
<dbReference type="Pfam" id="PF04097">
    <property type="entry name" value="Nic96"/>
    <property type="match status" value="1"/>
</dbReference>
<feature type="compositionally biased region" description="Low complexity" evidence="4">
    <location>
        <begin position="9"/>
        <end position="24"/>
    </location>
</feature>
<reference evidence="5 6" key="1">
    <citation type="submission" date="2023-01" db="EMBL/GenBank/DDBJ databases">
        <title>Analysis of 21 Apiospora genomes using comparative genomics revels a genus with tremendous synthesis potential of carbohydrate active enzymes and secondary metabolites.</title>
        <authorList>
            <person name="Sorensen T."/>
        </authorList>
    </citation>
    <scope>NUCLEOTIDE SEQUENCE [LARGE SCALE GENOMIC DNA]</scope>
    <source>
        <strain evidence="5 6">CBS 83171</strain>
    </source>
</reference>
<comment type="similarity">
    <text evidence="2">Belongs to the nucleoporin interacting component (NIC) family.</text>
</comment>
<feature type="region of interest" description="Disordered" evidence="4">
    <location>
        <begin position="284"/>
        <end position="369"/>
    </location>
</feature>
<feature type="region of interest" description="Disordered" evidence="4">
    <location>
        <begin position="1"/>
        <end position="139"/>
    </location>
</feature>
<keyword evidence="6" id="KW-1185">Reference proteome</keyword>
<comment type="subcellular location">
    <subcellularLocation>
        <location evidence="1">Nucleus envelope</location>
    </subcellularLocation>
</comment>
<evidence type="ECO:0000256" key="2">
    <source>
        <dbReference type="ARBA" id="ARBA00010186"/>
    </source>
</evidence>
<proteinExistence type="inferred from homology"/>
<dbReference type="Proteomes" id="UP001446871">
    <property type="component" value="Unassembled WGS sequence"/>
</dbReference>
<protein>
    <submittedName>
        <fullName evidence="5">Nup93/Nic96-domain-containing protein</fullName>
    </submittedName>
</protein>
<dbReference type="PANTHER" id="PTHR11225:SF4">
    <property type="entry name" value="NUCLEAR PORE COMPLEX PROTEIN NUP93"/>
    <property type="match status" value="1"/>
</dbReference>
<keyword evidence="3" id="KW-0539">Nucleus</keyword>
<feature type="compositionally biased region" description="Polar residues" evidence="4">
    <location>
        <begin position="25"/>
        <end position="43"/>
    </location>
</feature>
<evidence type="ECO:0000313" key="5">
    <source>
        <dbReference type="EMBL" id="KAK8077491.1"/>
    </source>
</evidence>
<evidence type="ECO:0000256" key="4">
    <source>
        <dbReference type="SAM" id="MobiDB-lite"/>
    </source>
</evidence>
<name>A0ABR1W1X6_9PEZI</name>
<evidence type="ECO:0000256" key="3">
    <source>
        <dbReference type="ARBA" id="ARBA00023242"/>
    </source>
</evidence>
<accession>A0ABR1W1X6</accession>
<feature type="compositionally biased region" description="Polar residues" evidence="4">
    <location>
        <begin position="354"/>
        <end position="366"/>
    </location>
</feature>
<feature type="compositionally biased region" description="Polar residues" evidence="4">
    <location>
        <begin position="333"/>
        <end position="345"/>
    </location>
</feature>
<evidence type="ECO:0000256" key="1">
    <source>
        <dbReference type="ARBA" id="ARBA00004259"/>
    </source>
</evidence>
<comment type="caution">
    <text evidence="5">The sequence shown here is derived from an EMBL/GenBank/DDBJ whole genome shotgun (WGS) entry which is preliminary data.</text>
</comment>
<evidence type="ECO:0000313" key="6">
    <source>
        <dbReference type="Proteomes" id="UP001446871"/>
    </source>
</evidence>